<evidence type="ECO:0000313" key="2">
    <source>
        <dbReference type="Proteomes" id="UP000292424"/>
    </source>
</evidence>
<evidence type="ECO:0000313" key="1">
    <source>
        <dbReference type="EMBL" id="QES87403.1"/>
    </source>
</evidence>
<dbReference type="Proteomes" id="UP000292424">
    <property type="component" value="Chromosome"/>
</dbReference>
<dbReference type="Pfam" id="PF08889">
    <property type="entry name" value="WbqC"/>
    <property type="match status" value="1"/>
</dbReference>
<proteinExistence type="predicted"/>
<dbReference type="EMBL" id="CP044016">
    <property type="protein sequence ID" value="QES87403.1"/>
    <property type="molecule type" value="Genomic_DNA"/>
</dbReference>
<sequence length="209" mass="25115">MEENTIELFENHYLPCINWFKISSNETYIKIFSNDLYKKMSFRNRCIVVGSSGKIDLSIPLEKGRDQKANFKDIKTSKNFAWQKQHWRTLESCYRKSPFWEYYADYFAPFFEKEVEFLYDFNFEMNQLLWKLIDKRKKVVEESLELETLENDKVNIVGENILPKNYNIDNQSFIAYEQLFQDRVGFQRNVSIIDLLCMEGPNAKQLLEK</sequence>
<gene>
    <name evidence="1" type="ORF">E0W69_001575</name>
</gene>
<dbReference type="InterPro" id="IPR014985">
    <property type="entry name" value="WbqC"/>
</dbReference>
<protein>
    <submittedName>
        <fullName evidence="1">WbqC family protein</fullName>
    </submittedName>
</protein>
<dbReference type="KEGG" id="arac:E0W69_001575"/>
<dbReference type="OrthoDB" id="1523452at2"/>
<organism evidence="1 2">
    <name type="scientific">Rhizosphaericola mali</name>
    <dbReference type="NCBI Taxonomy" id="2545455"/>
    <lineage>
        <taxon>Bacteria</taxon>
        <taxon>Pseudomonadati</taxon>
        <taxon>Bacteroidota</taxon>
        <taxon>Chitinophagia</taxon>
        <taxon>Chitinophagales</taxon>
        <taxon>Chitinophagaceae</taxon>
        <taxon>Rhizosphaericola</taxon>
    </lineage>
</organism>
<accession>A0A5P2G2S3</accession>
<reference evidence="1 2" key="1">
    <citation type="submission" date="2019-09" db="EMBL/GenBank/DDBJ databases">
        <title>Complete genome sequence of Arachidicoccus sp. B3-10 isolated from apple orchard soil.</title>
        <authorList>
            <person name="Kim H.S."/>
            <person name="Han K.-I."/>
            <person name="Suh M.K."/>
            <person name="Lee K.C."/>
            <person name="Eom M.K."/>
            <person name="Kim J.-S."/>
            <person name="Kang S.W."/>
            <person name="Sin Y."/>
            <person name="Lee J.-S."/>
        </authorList>
    </citation>
    <scope>NUCLEOTIDE SEQUENCE [LARGE SCALE GENOMIC DNA]</scope>
    <source>
        <strain evidence="1 2">B3-10</strain>
    </source>
</reference>
<name>A0A5P2G2S3_9BACT</name>
<keyword evidence="2" id="KW-1185">Reference proteome</keyword>
<dbReference type="RefSeq" id="WP_131328280.1">
    <property type="nucleotide sequence ID" value="NZ_CP044016.1"/>
</dbReference>
<dbReference type="AlphaFoldDB" id="A0A5P2G2S3"/>